<reference evidence="3 4" key="1">
    <citation type="submission" date="2023-07" db="EMBL/GenBank/DDBJ databases">
        <title>Genomic Encyclopedia of Type Strains, Phase IV (KMG-IV): sequencing the most valuable type-strain genomes for metagenomic binning, comparative biology and taxonomic classification.</title>
        <authorList>
            <person name="Goeker M."/>
        </authorList>
    </citation>
    <scope>NUCLEOTIDE SEQUENCE [LARGE SCALE GENOMIC DNA]</scope>
    <source>
        <strain evidence="3 4">DSM 19154</strain>
    </source>
</reference>
<dbReference type="SUPFAM" id="SSF51735">
    <property type="entry name" value="NAD(P)-binding Rossmann-fold domains"/>
    <property type="match status" value="1"/>
</dbReference>
<dbReference type="EC" id="1.1.1.100" evidence="3"/>
<dbReference type="CDD" id="cd05233">
    <property type="entry name" value="SDR_c"/>
    <property type="match status" value="1"/>
</dbReference>
<organism evidence="3 4">
    <name type="scientific">Alkalicoccobacillus murimartini</name>
    <dbReference type="NCBI Taxonomy" id="171685"/>
    <lineage>
        <taxon>Bacteria</taxon>
        <taxon>Bacillati</taxon>
        <taxon>Bacillota</taxon>
        <taxon>Bacilli</taxon>
        <taxon>Bacillales</taxon>
        <taxon>Bacillaceae</taxon>
        <taxon>Alkalicoccobacillus</taxon>
    </lineage>
</organism>
<proteinExistence type="inferred from homology"/>
<comment type="similarity">
    <text evidence="1">Belongs to the short-chain dehydrogenases/reductases (SDR) family.</text>
</comment>
<sequence length="257" mass="28231">MEKPLAIVTGVSRSQGIGAAICRELAASGVDVLFTYWSPYEQLSGLAEVEDSTLPLKQELQNQGILCERIELDLSVPSSSHRLFDLASKRFNRHANVLVNNAAVSMNDNIQSITAERLDLHYKINIRATTLLTAEFVKRFTGVNGRIINITTGWSRGQMPEELSYVLTKSSIDTLTYTLASSLAKKQITINSVNPGPTDSGWMNQQVKDTLLPRFPAGRIGQPRDAAKLITFLASPDAEWITGQIIHSEGGFLNADE</sequence>
<keyword evidence="2 3" id="KW-0560">Oxidoreductase</keyword>
<evidence type="ECO:0000256" key="2">
    <source>
        <dbReference type="ARBA" id="ARBA00023002"/>
    </source>
</evidence>
<dbReference type="PRINTS" id="PR00080">
    <property type="entry name" value="SDRFAMILY"/>
</dbReference>
<dbReference type="NCBIfam" id="NF009389">
    <property type="entry name" value="PRK12748.1"/>
    <property type="match status" value="1"/>
</dbReference>
<evidence type="ECO:0000313" key="3">
    <source>
        <dbReference type="EMBL" id="MDQ0206860.1"/>
    </source>
</evidence>
<dbReference type="Gene3D" id="3.40.50.720">
    <property type="entry name" value="NAD(P)-binding Rossmann-like Domain"/>
    <property type="match status" value="1"/>
</dbReference>
<dbReference type="GO" id="GO:0004316">
    <property type="term" value="F:3-oxoacyl-[acyl-carrier-protein] reductase (NADPH) activity"/>
    <property type="evidence" value="ECO:0007669"/>
    <property type="project" value="UniProtKB-EC"/>
</dbReference>
<dbReference type="InterPro" id="IPR002347">
    <property type="entry name" value="SDR_fam"/>
</dbReference>
<dbReference type="Pfam" id="PF13561">
    <property type="entry name" value="adh_short_C2"/>
    <property type="match status" value="1"/>
</dbReference>
<keyword evidence="4" id="KW-1185">Reference proteome</keyword>
<protein>
    <submittedName>
        <fullName evidence="3">3-oxoacyl-[acyl-carrier protein] reductase</fullName>
        <ecNumber evidence="3">1.1.1.100</ecNumber>
    </submittedName>
</protein>
<dbReference type="RefSeq" id="WP_306981698.1">
    <property type="nucleotide sequence ID" value="NZ_JAUSUA010000002.1"/>
</dbReference>
<evidence type="ECO:0000256" key="1">
    <source>
        <dbReference type="ARBA" id="ARBA00006484"/>
    </source>
</evidence>
<accession>A0ABT9YG73</accession>
<name>A0ABT9YG73_9BACI</name>
<dbReference type="EMBL" id="JAUSUA010000002">
    <property type="protein sequence ID" value="MDQ0206860.1"/>
    <property type="molecule type" value="Genomic_DNA"/>
</dbReference>
<dbReference type="PANTHER" id="PTHR48107:SF7">
    <property type="entry name" value="RE15974P"/>
    <property type="match status" value="1"/>
</dbReference>
<dbReference type="PRINTS" id="PR00081">
    <property type="entry name" value="GDHRDH"/>
</dbReference>
<gene>
    <name evidence="3" type="ORF">J2S05_001659</name>
</gene>
<comment type="caution">
    <text evidence="3">The sequence shown here is derived from an EMBL/GenBank/DDBJ whole genome shotgun (WGS) entry which is preliminary data.</text>
</comment>
<dbReference type="InterPro" id="IPR036291">
    <property type="entry name" value="NAD(P)-bd_dom_sf"/>
</dbReference>
<evidence type="ECO:0000313" key="4">
    <source>
        <dbReference type="Proteomes" id="UP001225034"/>
    </source>
</evidence>
<dbReference type="PANTHER" id="PTHR48107">
    <property type="entry name" value="NADPH-DEPENDENT ALDEHYDE REDUCTASE-LIKE PROTEIN, CHLOROPLASTIC-RELATED"/>
    <property type="match status" value="1"/>
</dbReference>
<dbReference type="Proteomes" id="UP001225034">
    <property type="component" value="Unassembled WGS sequence"/>
</dbReference>